<dbReference type="InterPro" id="IPR013320">
    <property type="entry name" value="ConA-like_dom_sf"/>
</dbReference>
<feature type="compositionally biased region" description="Gly residues" evidence="9">
    <location>
        <begin position="1731"/>
        <end position="1746"/>
    </location>
</feature>
<evidence type="ECO:0000256" key="10">
    <source>
        <dbReference type="SAM" id="Phobius"/>
    </source>
</evidence>
<feature type="domain" description="EGF-like" evidence="13">
    <location>
        <begin position="214"/>
        <end position="259"/>
    </location>
</feature>
<dbReference type="Pfam" id="PF02210">
    <property type="entry name" value="Laminin_G_2"/>
    <property type="match status" value="6"/>
</dbReference>
<dbReference type="PROSITE" id="PS50025">
    <property type="entry name" value="LAM_G_DOMAIN"/>
    <property type="match status" value="6"/>
</dbReference>
<dbReference type="Gene3D" id="2.60.120.200">
    <property type="match status" value="6"/>
</dbReference>
<comment type="caution">
    <text evidence="7">Lacks conserved residue(s) required for the propagation of feature annotation.</text>
</comment>
<dbReference type="CDD" id="cd00053">
    <property type="entry name" value="EGF"/>
    <property type="match status" value="1"/>
</dbReference>
<dbReference type="GO" id="GO:0005509">
    <property type="term" value="F:calcium ion binding"/>
    <property type="evidence" value="ECO:0007669"/>
    <property type="project" value="InterPro"/>
</dbReference>
<evidence type="ECO:0000259" key="13">
    <source>
        <dbReference type="PROSITE" id="PS50026"/>
    </source>
</evidence>
<feature type="compositionally biased region" description="Basic and acidic residues" evidence="9">
    <location>
        <begin position="1559"/>
        <end position="1569"/>
    </location>
</feature>
<dbReference type="PROSITE" id="PS50026">
    <property type="entry name" value="EGF_3"/>
    <property type="match status" value="3"/>
</dbReference>
<dbReference type="WBParaSite" id="MBELARI_LOCUS9388.1">
    <property type="protein sequence ID" value="MBELARI_LOCUS9388.1"/>
    <property type="gene ID" value="MBELARI_LOCUS9388"/>
</dbReference>
<dbReference type="InterPro" id="IPR001881">
    <property type="entry name" value="EGF-like_Ca-bd_dom"/>
</dbReference>
<keyword evidence="14" id="KW-1185">Reference proteome</keyword>
<keyword evidence="4 10" id="KW-1133">Transmembrane helix</keyword>
<dbReference type="PANTHER" id="PTHR15036">
    <property type="entry name" value="PIKACHURIN-LIKE PROTEIN"/>
    <property type="match status" value="1"/>
</dbReference>
<feature type="compositionally biased region" description="Polar residues" evidence="9">
    <location>
        <begin position="1357"/>
        <end position="1370"/>
    </location>
</feature>
<dbReference type="SMART" id="SM00179">
    <property type="entry name" value="EGF_CA"/>
    <property type="match status" value="2"/>
</dbReference>
<evidence type="ECO:0000313" key="14">
    <source>
        <dbReference type="Proteomes" id="UP000887575"/>
    </source>
</evidence>
<evidence type="ECO:0000256" key="4">
    <source>
        <dbReference type="ARBA" id="ARBA00022989"/>
    </source>
</evidence>
<evidence type="ECO:0000256" key="5">
    <source>
        <dbReference type="ARBA" id="ARBA00023136"/>
    </source>
</evidence>
<protein>
    <recommendedName>
        <fullName evidence="16">Neurexin-1</fullName>
    </recommendedName>
</protein>
<feature type="compositionally biased region" description="Low complexity" evidence="9">
    <location>
        <begin position="1406"/>
        <end position="1441"/>
    </location>
</feature>
<keyword evidence="6 8" id="KW-1015">Disulfide bond</keyword>
<evidence type="ECO:0000256" key="7">
    <source>
        <dbReference type="PROSITE-ProRule" id="PRU00076"/>
    </source>
</evidence>
<feature type="signal peptide" evidence="11">
    <location>
        <begin position="1"/>
        <end position="24"/>
    </location>
</feature>
<dbReference type="InterPro" id="IPR050372">
    <property type="entry name" value="Neurexin-related_CASP"/>
</dbReference>
<evidence type="ECO:0000259" key="12">
    <source>
        <dbReference type="PROSITE" id="PS50025"/>
    </source>
</evidence>
<evidence type="ECO:0000256" key="2">
    <source>
        <dbReference type="ARBA" id="ARBA00022536"/>
    </source>
</evidence>
<proteinExistence type="predicted"/>
<evidence type="ECO:0000256" key="1">
    <source>
        <dbReference type="ARBA" id="ARBA00004370"/>
    </source>
</evidence>
<feature type="domain" description="Laminin G" evidence="12">
    <location>
        <begin position="703"/>
        <end position="872"/>
    </location>
</feature>
<dbReference type="Gene3D" id="2.10.25.10">
    <property type="entry name" value="Laminin"/>
    <property type="match status" value="3"/>
</dbReference>
<reference evidence="15" key="1">
    <citation type="submission" date="2024-02" db="UniProtKB">
        <authorList>
            <consortium name="WormBaseParasite"/>
        </authorList>
    </citation>
    <scope>IDENTIFICATION</scope>
</reference>
<feature type="region of interest" description="Disordered" evidence="9">
    <location>
        <begin position="1724"/>
        <end position="1786"/>
    </location>
</feature>
<feature type="region of interest" description="Disordered" evidence="9">
    <location>
        <begin position="1541"/>
        <end position="1584"/>
    </location>
</feature>
<comment type="subcellular location">
    <subcellularLocation>
        <location evidence="1">Membrane</location>
    </subcellularLocation>
</comment>
<evidence type="ECO:0000256" key="8">
    <source>
        <dbReference type="PROSITE-ProRule" id="PRU00122"/>
    </source>
</evidence>
<keyword evidence="11" id="KW-0732">Signal</keyword>
<organism evidence="14 15">
    <name type="scientific">Mesorhabditis belari</name>
    <dbReference type="NCBI Taxonomy" id="2138241"/>
    <lineage>
        <taxon>Eukaryota</taxon>
        <taxon>Metazoa</taxon>
        <taxon>Ecdysozoa</taxon>
        <taxon>Nematoda</taxon>
        <taxon>Chromadorea</taxon>
        <taxon>Rhabditida</taxon>
        <taxon>Rhabditina</taxon>
        <taxon>Rhabditomorpha</taxon>
        <taxon>Rhabditoidea</taxon>
        <taxon>Rhabditidae</taxon>
        <taxon>Mesorhabditinae</taxon>
        <taxon>Mesorhabditis</taxon>
    </lineage>
</organism>
<feature type="domain" description="Laminin G" evidence="12">
    <location>
        <begin position="266"/>
        <end position="464"/>
    </location>
</feature>
<evidence type="ECO:0000256" key="11">
    <source>
        <dbReference type="SAM" id="SignalP"/>
    </source>
</evidence>
<keyword evidence="3 10" id="KW-0812">Transmembrane</keyword>
<feature type="region of interest" description="Disordered" evidence="9">
    <location>
        <begin position="1357"/>
        <end position="1441"/>
    </location>
</feature>
<sequence length="1786" mass="197738">MKPKLFLFILKIPLLCLLFQSLNGLILSGGPNSYARYPKWAHSYENSLSLELKTKQSDGLLLYTDDGGINGNFYALTIADGKIQLDFRLGDNANEPGKRPVNTIRIEDVRVDDDRWHTLSIFQSWENVKIELDQTKAFRILYQRSFVFGNLLKNSDVFIGGLPKDLHMLPTMSSPLRRHTRHLAVNVRNLLYRLYPQGVTSPQLLEAFGTRQNDEDHCKGSLNSYRESFVCQNQGTCYSTNDGPKCDCSATDHEGPKCESERPDGELSFFGQEWVGYDVSNFTSAPIRTKRETIHLLFKTVHGEALLFFAGDDSNFLQISIEDGSVHAYSKFEGTEQRMVRMFNSINQGRYDDDLWHSIVVDRSLHMHSEKVSAIHLVLTVDGQRDEIRQYAPETDWIGNSFAFVGGIPREKMPREGGRSKSFRGCMRQIKYEADAQQVIFVNLADEGFGESVIRTGGELAFSCKNPQVPPDVLSFNTSDSFIALPKWNSLASGSISFHFRTSEPDGLLLYHGDVASSSDFVAFELIDGHLFFVIDLGSGHVRLQTTSKRVTDSPSQWHSVLFERVGRTGNVVVDSVKTDFNTPGVSANLIVDDPVYLGALPFDLNAKRKFPSSVWSITLRKGFVGCIKNVRFNGISAKISTIFEQQNPKGISMGCTNSHKIDFCEGNPCQNFARCESGFAGFHCDCSSTGMEGATCSEEPLIASLTGDRPLSVVLPSVMASEAESIEFRFKTDTPRGILLDTRSVSNRTHRLVVNLSSGELELFFNFGSGKHTFNWGRGLHDNRWHEARMKRRGERLLLYLDGKWEHSYFLPSHDLVLEVDELSLGQSIHTDSGEEPFRGQMTSAKFNHLDLLTILRKENKLLGTTSSKESKGQRNIKTKSPAVSFTNTTGYVTFSAHRVSRIRGDFRVSFKFQTLSRNALLFATSSIDTQLDSILVELIHGRIRYTYRTGLREESATSPTLPFGNHLSDLRWHTLLIYQDPKTGEHNLIVDNTTSVLTKLKHHRAVLTGTAFLAGIPPSSPVSGRLATARGLRGCISGLRLGDEVFDILDEADKLNLVVRGCQGPLAKCSPGACSNNGRCIQQWNSIRCDCSLTAHAGDRCNQPATTYTFSKDPSVIFYEYSENERPSTEKDYAVLAFKTIANDGVLLSIECLADRDYLALFLQNGLLVVRFNLGSVDHFLPLSNVAMNDGAVHVVKLFRADANITAIIDKYPPIRYRPEKGEDLVTLNMQWRISIGAALNAKHLLNNDRMKRHLIKIIAPFEGDIGGVNFNGLSILDLHAQGHPNVRAVGGVKLLYQAPQKMQSSAEDIDGDGIEPSPFFEAIAPSCLTVDEQERCFTDPEPIGFFTPQLPTAVTASRQRVHPTTPSLGEYPRDPWRIDQDNQRKNHHFAPPLPPPPPPTTPPTTTRRTTTTTATTATTTTTTTTRRTTTPTTTMKTTTTESVYLADFFVEEGSADFPESQENSVETVKSPNNANPLMATVRTTVSTMATTRKQQLPISFKSTVLPRPYENMNEAILLNPDYASSIWQQAMEAPDIGPTGPAWLGATRNRSRATTRRTERPREMSTRRPAPTIGNKERSTPSPQFLIETTARVSPFTVYPPVRPTTPMGTDPLGTTTMKPASGEDFPRTMLIMVGSGTVIVLIAAIVFCVFKCRQNAPPSEHYPMVMNGKSTGYAPISQEMSPQMIHHGDPSTQPLIAPRINTQVNGYQPIKGSVIPNGMNGDSPNGTPGGGGGMNGVNGMNGTGPRRINGGMNGSMNGLNGATNGNGPKATAKKKDFKEWYV</sequence>
<evidence type="ECO:0000256" key="6">
    <source>
        <dbReference type="ARBA" id="ARBA00023157"/>
    </source>
</evidence>
<feature type="transmembrane region" description="Helical" evidence="10">
    <location>
        <begin position="1633"/>
        <end position="1654"/>
    </location>
</feature>
<accession>A0AAF3FQA3</accession>
<feature type="domain" description="Laminin G" evidence="12">
    <location>
        <begin position="883"/>
        <end position="1064"/>
    </location>
</feature>
<keyword evidence="2 7" id="KW-0245">EGF-like domain</keyword>
<dbReference type="SUPFAM" id="SSF49899">
    <property type="entry name" value="Concanavalin A-like lectins/glucanases"/>
    <property type="match status" value="6"/>
</dbReference>
<feature type="compositionally biased region" description="Pro residues" evidence="9">
    <location>
        <begin position="1394"/>
        <end position="1405"/>
    </location>
</feature>
<evidence type="ECO:0008006" key="16">
    <source>
        <dbReference type="Google" id="ProtNLM"/>
    </source>
</evidence>
<keyword evidence="5 10" id="KW-0472">Membrane</keyword>
<feature type="disulfide bond" evidence="8">
    <location>
        <begin position="1037"/>
        <end position="1064"/>
    </location>
</feature>
<feature type="domain" description="Laminin G" evidence="12">
    <location>
        <begin position="24"/>
        <end position="218"/>
    </location>
</feature>
<dbReference type="InterPro" id="IPR000742">
    <property type="entry name" value="EGF"/>
</dbReference>
<dbReference type="Proteomes" id="UP000887575">
    <property type="component" value="Unassembled WGS sequence"/>
</dbReference>
<dbReference type="SMART" id="SM00181">
    <property type="entry name" value="EGF"/>
    <property type="match status" value="3"/>
</dbReference>
<feature type="compositionally biased region" description="Basic and acidic residues" evidence="9">
    <location>
        <begin position="1777"/>
        <end position="1786"/>
    </location>
</feature>
<feature type="domain" description="EGF-like" evidence="13">
    <location>
        <begin position="661"/>
        <end position="698"/>
    </location>
</feature>
<evidence type="ECO:0000256" key="9">
    <source>
        <dbReference type="SAM" id="MobiDB-lite"/>
    </source>
</evidence>
<feature type="region of interest" description="Disordered" evidence="9">
    <location>
        <begin position="1600"/>
        <end position="1620"/>
    </location>
</feature>
<name>A0AAF3FQA3_9BILA</name>
<feature type="domain" description="EGF-like" evidence="13">
    <location>
        <begin position="1067"/>
        <end position="1104"/>
    </location>
</feature>
<dbReference type="PANTHER" id="PTHR15036:SF89">
    <property type="entry name" value="NEUREXIN 1, ISOFORM F"/>
    <property type="match status" value="1"/>
</dbReference>
<feature type="chain" id="PRO_5042275622" description="Neurexin-1" evidence="11">
    <location>
        <begin position="25"/>
        <end position="1786"/>
    </location>
</feature>
<feature type="domain" description="Laminin G" evidence="12">
    <location>
        <begin position="1108"/>
        <end position="1295"/>
    </location>
</feature>
<dbReference type="FunFam" id="2.10.25.10:FF:000015">
    <property type="entry name" value="neurexin-1 isoform X1"/>
    <property type="match status" value="1"/>
</dbReference>
<dbReference type="SMART" id="SM00282">
    <property type="entry name" value="LamG"/>
    <property type="match status" value="6"/>
</dbReference>
<feature type="compositionally biased region" description="Basic and acidic residues" evidence="9">
    <location>
        <begin position="1374"/>
        <end position="1387"/>
    </location>
</feature>
<dbReference type="InterPro" id="IPR001791">
    <property type="entry name" value="Laminin_G"/>
</dbReference>
<dbReference type="CDD" id="cd00054">
    <property type="entry name" value="EGF_CA"/>
    <property type="match status" value="2"/>
</dbReference>
<feature type="domain" description="Laminin G" evidence="12">
    <location>
        <begin position="472"/>
        <end position="656"/>
    </location>
</feature>
<evidence type="ECO:0000313" key="15">
    <source>
        <dbReference type="WBParaSite" id="MBELARI_LOCUS9388.1"/>
    </source>
</evidence>
<evidence type="ECO:0000256" key="3">
    <source>
        <dbReference type="ARBA" id="ARBA00022692"/>
    </source>
</evidence>
<dbReference type="CDD" id="cd00110">
    <property type="entry name" value="LamG"/>
    <property type="match status" value="6"/>
</dbReference>
<dbReference type="GO" id="GO:0016020">
    <property type="term" value="C:membrane"/>
    <property type="evidence" value="ECO:0007669"/>
    <property type="project" value="UniProtKB-SubCell"/>
</dbReference>